<dbReference type="InterPro" id="IPR013922">
    <property type="entry name" value="Cyclin_PHO80-like"/>
</dbReference>
<dbReference type="Pfam" id="PF08613">
    <property type="entry name" value="Cyclin"/>
    <property type="match status" value="1"/>
</dbReference>
<dbReference type="GO" id="GO:0016538">
    <property type="term" value="F:cyclin-dependent protein serine/threonine kinase regulator activity"/>
    <property type="evidence" value="ECO:0007669"/>
    <property type="project" value="TreeGrafter"/>
</dbReference>
<name>A0A177TTX2_9BASI</name>
<comment type="caution">
    <text evidence="2">The sequence shown here is derived from an EMBL/GenBank/DDBJ whole genome shotgun (WGS) entry which is preliminary data.</text>
</comment>
<feature type="region of interest" description="Disordered" evidence="1">
    <location>
        <begin position="215"/>
        <end position="250"/>
    </location>
</feature>
<feature type="compositionally biased region" description="Low complexity" evidence="1">
    <location>
        <begin position="229"/>
        <end position="238"/>
    </location>
</feature>
<protein>
    <recommendedName>
        <fullName evidence="4">Cyclin N-terminal domain-containing protein</fullName>
    </recommendedName>
</protein>
<reference evidence="2" key="1">
    <citation type="submission" date="2016-04" db="EMBL/GenBank/DDBJ databases">
        <authorList>
            <person name="Nguyen H.D."/>
            <person name="Samba Siva P."/>
            <person name="Cullis J."/>
            <person name="Levesque C.A."/>
            <person name="Hambleton S."/>
        </authorList>
    </citation>
    <scope>NUCLEOTIDE SEQUENCE</scope>
    <source>
        <strain evidence="2">DAOMC 236416</strain>
    </source>
</reference>
<reference evidence="2" key="2">
    <citation type="journal article" date="2019" name="IMA Fungus">
        <title>Genome sequencing and comparison of five Tilletia species to identify candidate genes for the detection of regulated species infecting wheat.</title>
        <authorList>
            <person name="Nguyen H.D.T."/>
            <person name="Sultana T."/>
            <person name="Kesanakurti P."/>
            <person name="Hambleton S."/>
        </authorList>
    </citation>
    <scope>NUCLEOTIDE SEQUENCE</scope>
    <source>
        <strain evidence="2">DAOMC 236416</strain>
    </source>
</reference>
<dbReference type="PANTHER" id="PTHR15615">
    <property type="match status" value="1"/>
</dbReference>
<evidence type="ECO:0008006" key="4">
    <source>
        <dbReference type="Google" id="ProtNLM"/>
    </source>
</evidence>
<evidence type="ECO:0000256" key="1">
    <source>
        <dbReference type="SAM" id="MobiDB-lite"/>
    </source>
</evidence>
<evidence type="ECO:0000313" key="3">
    <source>
        <dbReference type="Proteomes" id="UP000077521"/>
    </source>
</evidence>
<gene>
    <name evidence="2" type="ORF">A4X13_0g2183</name>
</gene>
<feature type="compositionally biased region" description="Low complexity" evidence="1">
    <location>
        <begin position="65"/>
        <end position="97"/>
    </location>
</feature>
<feature type="region of interest" description="Disordered" evidence="1">
    <location>
        <begin position="63"/>
        <end position="99"/>
    </location>
</feature>
<accession>A0A177TTX2</accession>
<dbReference type="GO" id="GO:0019901">
    <property type="term" value="F:protein kinase binding"/>
    <property type="evidence" value="ECO:0007669"/>
    <property type="project" value="InterPro"/>
</dbReference>
<proteinExistence type="predicted"/>
<evidence type="ECO:0000313" key="2">
    <source>
        <dbReference type="EMBL" id="KAE8257709.1"/>
    </source>
</evidence>
<feature type="compositionally biased region" description="Low complexity" evidence="1">
    <location>
        <begin position="1"/>
        <end position="10"/>
    </location>
</feature>
<dbReference type="Proteomes" id="UP000077521">
    <property type="component" value="Unassembled WGS sequence"/>
</dbReference>
<keyword evidence="3" id="KW-1185">Reference proteome</keyword>
<organism evidence="2 3">
    <name type="scientific">Tilletia indica</name>
    <dbReference type="NCBI Taxonomy" id="43049"/>
    <lineage>
        <taxon>Eukaryota</taxon>
        <taxon>Fungi</taxon>
        <taxon>Dikarya</taxon>
        <taxon>Basidiomycota</taxon>
        <taxon>Ustilaginomycotina</taxon>
        <taxon>Exobasidiomycetes</taxon>
        <taxon>Tilletiales</taxon>
        <taxon>Tilletiaceae</taxon>
        <taxon>Tilletia</taxon>
    </lineage>
</organism>
<dbReference type="PANTHER" id="PTHR15615:SF36">
    <property type="entry name" value="PHO85 CYCLIN-5"/>
    <property type="match status" value="1"/>
</dbReference>
<dbReference type="Gene3D" id="1.10.472.10">
    <property type="entry name" value="Cyclin-like"/>
    <property type="match status" value="1"/>
</dbReference>
<dbReference type="GO" id="GO:0005634">
    <property type="term" value="C:nucleus"/>
    <property type="evidence" value="ECO:0007669"/>
    <property type="project" value="TreeGrafter"/>
</dbReference>
<dbReference type="AlphaFoldDB" id="A0A177TTX2"/>
<dbReference type="CDD" id="cd20557">
    <property type="entry name" value="CYCLIN_ScPCL1-like"/>
    <property type="match status" value="1"/>
</dbReference>
<dbReference type="EMBL" id="LWDF02000099">
    <property type="protein sequence ID" value="KAE8257709.1"/>
    <property type="molecule type" value="Genomic_DNA"/>
</dbReference>
<feature type="region of interest" description="Disordered" evidence="1">
    <location>
        <begin position="1"/>
        <end position="34"/>
    </location>
</feature>
<sequence length="529" mass="57243">MPATRTTTNCRVRRRHLPVTPTPSPPKDRSEVERSVVADRLVDSSVAIISSIWFSPLPASGNATPPCSQSSPSPRLSSSTDLSTPSSPSSSSSISSSDDIFNNSQKHCTAAPQLPLRLFIRESLRRSRTSCSTLQAALLYCVRAQRAVMRARLEAEGRYDDAVRLLMDDEDVDEEIPRDEEEEETEGCAFDRERGYVLAEAPLAFAAVALSTPLPQESEADPIQGSKGTTTTTTTDLLTPPPSSPKREYRKGDAPIRFCLSDDSPSSSSSKLSTPGILCGRRMFLASVMVASKFLQDHNYSYHAWARISGLPIPELGAMERCFLRAIGYDLAVSSSSKSKGGDAWAEWVVELEIRAAAERARSGEGLMVMKQKREQSVQAMEDEDARRVADEMLDLADSDMEDDDGGGKEKEEVVDVVASANALALAVSGVGKGRIQGRQRDDDADAAVKPRRLATTDRFLARLSGTTSASSSSSSSLRYSPYSPILAATRTMSHGSNSLGGVSYGSPYHFLNQHAMSTFQLPLPSLSS</sequence>
<dbReference type="GO" id="GO:0000307">
    <property type="term" value="C:cyclin-dependent protein kinase holoenzyme complex"/>
    <property type="evidence" value="ECO:0007669"/>
    <property type="project" value="TreeGrafter"/>
</dbReference>